<dbReference type="GO" id="GO:1902742">
    <property type="term" value="P:apoptotic process involved in development"/>
    <property type="evidence" value="ECO:0007669"/>
    <property type="project" value="TreeGrafter"/>
</dbReference>
<protein>
    <recommendedName>
        <fullName evidence="7">XK-related protein</fullName>
    </recommendedName>
</protein>
<dbReference type="GO" id="GO:0043652">
    <property type="term" value="P:engulfment of apoptotic cell"/>
    <property type="evidence" value="ECO:0007669"/>
    <property type="project" value="TreeGrafter"/>
</dbReference>
<evidence type="ECO:0000256" key="1">
    <source>
        <dbReference type="ARBA" id="ARBA00004651"/>
    </source>
</evidence>
<evidence type="ECO:0000256" key="5">
    <source>
        <dbReference type="ARBA" id="ARBA00022989"/>
    </source>
</evidence>
<feature type="transmembrane region" description="Helical" evidence="7">
    <location>
        <begin position="59"/>
        <end position="80"/>
    </location>
</feature>
<feature type="transmembrane region" description="Helical" evidence="7">
    <location>
        <begin position="539"/>
        <end position="560"/>
    </location>
</feature>
<evidence type="ECO:0000256" key="7">
    <source>
        <dbReference type="RuleBase" id="RU910716"/>
    </source>
</evidence>
<feature type="transmembrane region" description="Helical" evidence="7">
    <location>
        <begin position="22"/>
        <end position="47"/>
    </location>
</feature>
<dbReference type="VEuPathDB" id="VectorBase:ADIR006662"/>
<feature type="transmembrane region" description="Helical" evidence="7">
    <location>
        <begin position="566"/>
        <end position="587"/>
    </location>
</feature>
<evidence type="ECO:0000256" key="2">
    <source>
        <dbReference type="ARBA" id="ARBA00008789"/>
    </source>
</evidence>
<feature type="transmembrane region" description="Helical" evidence="7">
    <location>
        <begin position="185"/>
        <end position="206"/>
    </location>
</feature>
<dbReference type="PANTHER" id="PTHR16024">
    <property type="entry name" value="XK-RELATED PROTEIN"/>
    <property type="match status" value="1"/>
</dbReference>
<feature type="transmembrane region" description="Helical" evidence="7">
    <location>
        <begin position="508"/>
        <end position="527"/>
    </location>
</feature>
<keyword evidence="3" id="KW-1003">Cell membrane</keyword>
<evidence type="ECO:0000256" key="4">
    <source>
        <dbReference type="ARBA" id="ARBA00022692"/>
    </source>
</evidence>
<feature type="transmembrane region" description="Helical" evidence="7">
    <location>
        <begin position="152"/>
        <end position="173"/>
    </location>
</feature>
<keyword evidence="4 7" id="KW-0812">Transmembrane</keyword>
<dbReference type="InterPro" id="IPR050895">
    <property type="entry name" value="XK-related_scramblase"/>
</dbReference>
<proteinExistence type="inferred from homology"/>
<evidence type="ECO:0000313" key="8">
    <source>
        <dbReference type="EnsemblMetazoa" id="ADIR006662-PA"/>
    </source>
</evidence>
<feature type="transmembrane region" description="Helical" evidence="7">
    <location>
        <begin position="95"/>
        <end position="115"/>
    </location>
</feature>
<organism evidence="8 9">
    <name type="scientific">Anopheles dirus</name>
    <dbReference type="NCBI Taxonomy" id="7168"/>
    <lineage>
        <taxon>Eukaryota</taxon>
        <taxon>Metazoa</taxon>
        <taxon>Ecdysozoa</taxon>
        <taxon>Arthropoda</taxon>
        <taxon>Hexapoda</taxon>
        <taxon>Insecta</taxon>
        <taxon>Pterygota</taxon>
        <taxon>Neoptera</taxon>
        <taxon>Endopterygota</taxon>
        <taxon>Diptera</taxon>
        <taxon>Nematocera</taxon>
        <taxon>Culicoidea</taxon>
        <taxon>Culicidae</taxon>
        <taxon>Anophelinae</taxon>
        <taxon>Anopheles</taxon>
    </lineage>
</organism>
<evidence type="ECO:0000313" key="9">
    <source>
        <dbReference type="Proteomes" id="UP000075884"/>
    </source>
</evidence>
<name>A0A182NG90_9DIPT</name>
<dbReference type="InterPro" id="IPR018629">
    <property type="entry name" value="XK-rel"/>
</dbReference>
<feature type="transmembrane region" description="Helical" evidence="7">
    <location>
        <begin position="594"/>
        <end position="619"/>
    </location>
</feature>
<dbReference type="PANTHER" id="PTHR16024:SF27">
    <property type="entry name" value="XK-RELATED PROTEIN"/>
    <property type="match status" value="1"/>
</dbReference>
<keyword evidence="6 7" id="KW-0472">Membrane</keyword>
<evidence type="ECO:0000256" key="3">
    <source>
        <dbReference type="ARBA" id="ARBA00022475"/>
    </source>
</evidence>
<accession>A0A182NG90</accession>
<dbReference type="GO" id="GO:0005886">
    <property type="term" value="C:plasma membrane"/>
    <property type="evidence" value="ECO:0007669"/>
    <property type="project" value="UniProtKB-SubCell"/>
</dbReference>
<dbReference type="GO" id="GO:0070782">
    <property type="term" value="P:phosphatidylserine exposure on apoptotic cell surface"/>
    <property type="evidence" value="ECO:0007669"/>
    <property type="project" value="TreeGrafter"/>
</dbReference>
<keyword evidence="9" id="KW-1185">Reference proteome</keyword>
<comment type="subcellular location">
    <subcellularLocation>
        <location evidence="1">Cell membrane</location>
        <topology evidence="1">Multi-pass membrane protein</topology>
    </subcellularLocation>
    <subcellularLocation>
        <location evidence="7">Membrane</location>
        <topology evidence="7">Multi-pass membrane protein</topology>
    </subcellularLocation>
</comment>
<dbReference type="Proteomes" id="UP000075884">
    <property type="component" value="Unassembled WGS sequence"/>
</dbReference>
<dbReference type="Pfam" id="PF09815">
    <property type="entry name" value="XK-related"/>
    <property type="match status" value="2"/>
</dbReference>
<reference evidence="8" key="2">
    <citation type="submission" date="2020-05" db="UniProtKB">
        <authorList>
            <consortium name="EnsemblMetazoa"/>
        </authorList>
    </citation>
    <scope>IDENTIFICATION</scope>
    <source>
        <strain evidence="8">WRAIR2</strain>
    </source>
</reference>
<sequence length="633" mass="73302">MDALDGVPRSVLGYPVKTRTQIVMTFLVPVIFELMVYIVLTTADILVTVEHFRNGNPSWGWFTLSLIWLPSLVCFCSIVSTPERWPEQIGCDKRTGLFLFHNIVILVFFPLAALYRFNRRIFWSVEALFHDKNSYGRVQSVAKIMETSPCELYHFLQAFLQAAPQMMLQLYILLRDGTFRNFDTVTVQVISIVFSFLTMATIITTFQRFESQKIVGRCYPWSTPEQTTTRRKELARATSTVESALVLHQTPSIAPEADPIVPNIMRNFYSRYGSEGESGSTSNSNVMPSSPRKTLNVDVINFDRQHSKAHHDPYVNFTDDDKLHVSDTLDSGEVKLRTTGRSVSFKLRDTIEELDEMDHYLRSTEDIRNMTDDSDDEYLKPDGFDAVPKKVAPPTPEAIGGVFHRVSVFRHMLLHNAEAFIKEKVPRLPEGMFDHSQPTGRSTSAEGKVQPADDQIDGDAISLPSRRQMIVGLEQDDMVGKAVLFVGWVMFLLMRMLSLSTFYVFFPLYFWMLVANHYLLMIACIVYEVRMHEKLERYFFYLFLAYMYVFSLLEFKIRFIHVRWWYIGYIGIVLLENVAMLVVWFNLGVFESWWFYFLHHTIIVSGVLSVMCFLFYYAFLRAKDKVLFVNDNP</sequence>
<keyword evidence="5 7" id="KW-1133">Transmembrane helix</keyword>
<evidence type="ECO:0000256" key="6">
    <source>
        <dbReference type="ARBA" id="ARBA00023136"/>
    </source>
</evidence>
<feature type="transmembrane region" description="Helical" evidence="7">
    <location>
        <begin position="482"/>
        <end position="502"/>
    </location>
</feature>
<reference evidence="9" key="1">
    <citation type="submission" date="2013-03" db="EMBL/GenBank/DDBJ databases">
        <title>The Genome Sequence of Anopheles dirus WRAIR2.</title>
        <authorList>
            <consortium name="The Broad Institute Genomics Platform"/>
            <person name="Neafsey D.E."/>
            <person name="Walton C."/>
            <person name="Walker B."/>
            <person name="Young S.K."/>
            <person name="Zeng Q."/>
            <person name="Gargeya S."/>
            <person name="Fitzgerald M."/>
            <person name="Haas B."/>
            <person name="Abouelleil A."/>
            <person name="Allen A.W."/>
            <person name="Alvarado L."/>
            <person name="Arachchi H.M."/>
            <person name="Berlin A.M."/>
            <person name="Chapman S.B."/>
            <person name="Gainer-Dewar J."/>
            <person name="Goldberg J."/>
            <person name="Griggs A."/>
            <person name="Gujja S."/>
            <person name="Hansen M."/>
            <person name="Howarth C."/>
            <person name="Imamovic A."/>
            <person name="Ireland A."/>
            <person name="Larimer J."/>
            <person name="McCowan C."/>
            <person name="Murphy C."/>
            <person name="Pearson M."/>
            <person name="Poon T.W."/>
            <person name="Priest M."/>
            <person name="Roberts A."/>
            <person name="Saif S."/>
            <person name="Shea T."/>
            <person name="Sisk P."/>
            <person name="Sykes S."/>
            <person name="Wortman J."/>
            <person name="Nusbaum C."/>
            <person name="Birren B."/>
        </authorList>
    </citation>
    <scope>NUCLEOTIDE SEQUENCE [LARGE SCALE GENOMIC DNA]</scope>
    <source>
        <strain evidence="9">WRAIR2</strain>
    </source>
</reference>
<dbReference type="EnsemblMetazoa" id="ADIR006662-RA">
    <property type="protein sequence ID" value="ADIR006662-PA"/>
    <property type="gene ID" value="ADIR006662"/>
</dbReference>
<dbReference type="AlphaFoldDB" id="A0A182NG90"/>
<comment type="similarity">
    <text evidence="2 7">Belongs to the XK family.</text>
</comment>